<evidence type="ECO:0000256" key="1">
    <source>
        <dbReference type="SAM" id="Phobius"/>
    </source>
</evidence>
<reference evidence="2 3" key="1">
    <citation type="submission" date="2019-05" db="EMBL/GenBank/DDBJ databases">
        <title>Another draft genome of Portunus trituberculatus and its Hox gene families provides insights of decapod evolution.</title>
        <authorList>
            <person name="Jeong J.-H."/>
            <person name="Song I."/>
            <person name="Kim S."/>
            <person name="Choi T."/>
            <person name="Kim D."/>
            <person name="Ryu S."/>
            <person name="Kim W."/>
        </authorList>
    </citation>
    <scope>NUCLEOTIDE SEQUENCE [LARGE SCALE GENOMIC DNA]</scope>
    <source>
        <tissue evidence="2">Muscle</tissue>
    </source>
</reference>
<keyword evidence="1" id="KW-1133">Transmembrane helix</keyword>
<organism evidence="2 3">
    <name type="scientific">Portunus trituberculatus</name>
    <name type="common">Swimming crab</name>
    <name type="synonym">Neptunus trituberculatus</name>
    <dbReference type="NCBI Taxonomy" id="210409"/>
    <lineage>
        <taxon>Eukaryota</taxon>
        <taxon>Metazoa</taxon>
        <taxon>Ecdysozoa</taxon>
        <taxon>Arthropoda</taxon>
        <taxon>Crustacea</taxon>
        <taxon>Multicrustacea</taxon>
        <taxon>Malacostraca</taxon>
        <taxon>Eumalacostraca</taxon>
        <taxon>Eucarida</taxon>
        <taxon>Decapoda</taxon>
        <taxon>Pleocyemata</taxon>
        <taxon>Brachyura</taxon>
        <taxon>Eubrachyura</taxon>
        <taxon>Portunoidea</taxon>
        <taxon>Portunidae</taxon>
        <taxon>Portuninae</taxon>
        <taxon>Portunus</taxon>
    </lineage>
</organism>
<comment type="caution">
    <text evidence="2">The sequence shown here is derived from an EMBL/GenBank/DDBJ whole genome shotgun (WGS) entry which is preliminary data.</text>
</comment>
<proteinExistence type="predicted"/>
<dbReference type="Proteomes" id="UP000324222">
    <property type="component" value="Unassembled WGS sequence"/>
</dbReference>
<dbReference type="AlphaFoldDB" id="A0A5B7K816"/>
<sequence length="109" mass="11806">MKPPPGTGNALIIGAYVTCGTITFLGIISCSSGFLHFTLVVIIIFDIAYIAFFVLLCIAYNSDNGVQGWTHPALGESGCCARPACFSSFYCIGKSQYYLPFICLYSYIC</sequence>
<keyword evidence="1" id="KW-0472">Membrane</keyword>
<feature type="transmembrane region" description="Helical" evidence="1">
    <location>
        <begin position="34"/>
        <end position="60"/>
    </location>
</feature>
<evidence type="ECO:0000313" key="3">
    <source>
        <dbReference type="Proteomes" id="UP000324222"/>
    </source>
</evidence>
<feature type="transmembrane region" description="Helical" evidence="1">
    <location>
        <begin position="7"/>
        <end position="28"/>
    </location>
</feature>
<evidence type="ECO:0000313" key="2">
    <source>
        <dbReference type="EMBL" id="MPD02754.1"/>
    </source>
</evidence>
<accession>A0A5B7K816</accession>
<gene>
    <name evidence="2" type="ORF">E2C01_098356</name>
</gene>
<keyword evidence="3" id="KW-1185">Reference proteome</keyword>
<dbReference type="EMBL" id="VSRR010132971">
    <property type="protein sequence ID" value="MPD02754.1"/>
    <property type="molecule type" value="Genomic_DNA"/>
</dbReference>
<keyword evidence="1" id="KW-0812">Transmembrane</keyword>
<dbReference type="PROSITE" id="PS51257">
    <property type="entry name" value="PROKAR_LIPOPROTEIN"/>
    <property type="match status" value="1"/>
</dbReference>
<protein>
    <submittedName>
        <fullName evidence="2">Uncharacterized protein</fullName>
    </submittedName>
</protein>
<dbReference type="OrthoDB" id="6380171at2759"/>
<name>A0A5B7K816_PORTR</name>